<dbReference type="PROSITE" id="PS51186">
    <property type="entry name" value="GNAT"/>
    <property type="match status" value="1"/>
</dbReference>
<sequence length="166" mass="18835">MNKRKNGFAVRWAEAEDAGVIWELIHRLAALEKMEDQVTATVEDIRISLFEKKQAEVIIGEAAGEPAAFALFFHHYSTFLGHANLYLEDLFVREEYRGRGLGRALLSRLAEIALERGCGRLDWLCLDWNAPAISFYQRLGARVLDDRRVWRISGDRLTALAGSKSV</sequence>
<dbReference type="Proteomes" id="UP000007488">
    <property type="component" value="Chromosome"/>
</dbReference>
<gene>
    <name evidence="5" type="ordered locus">Sgly_1435</name>
</gene>
<dbReference type="EMBL" id="CP002547">
    <property type="protein sequence ID" value="ADY55737.1"/>
    <property type="molecule type" value="Genomic_DNA"/>
</dbReference>
<accession>F0SWH1</accession>
<reference evidence="5 6" key="1">
    <citation type="journal article" date="2011" name="Stand. Genomic Sci.">
        <title>Complete genome sequence of Syntrophobotulus glycolicus type strain (FlGlyR).</title>
        <authorList>
            <person name="Han C."/>
            <person name="Mwirichia R."/>
            <person name="Chertkov O."/>
            <person name="Held B."/>
            <person name="Lapidus A."/>
            <person name="Nolan M."/>
            <person name="Lucas S."/>
            <person name="Hammon N."/>
            <person name="Deshpande S."/>
            <person name="Cheng J.F."/>
            <person name="Tapia R."/>
            <person name="Goodwin L."/>
            <person name="Pitluck S."/>
            <person name="Huntemann M."/>
            <person name="Liolios K."/>
            <person name="Ivanova N."/>
            <person name="Pagani I."/>
            <person name="Mavromatis K."/>
            <person name="Ovchinikova G."/>
            <person name="Pati A."/>
            <person name="Chen A."/>
            <person name="Palaniappan K."/>
            <person name="Land M."/>
            <person name="Hauser L."/>
            <person name="Brambilla E.M."/>
            <person name="Rohde M."/>
            <person name="Spring S."/>
            <person name="Sikorski J."/>
            <person name="Goker M."/>
            <person name="Woyke T."/>
            <person name="Bristow J."/>
            <person name="Eisen J.A."/>
            <person name="Markowitz V."/>
            <person name="Hugenholtz P."/>
            <person name="Kyrpides N.C."/>
            <person name="Klenk H.P."/>
            <person name="Detter J.C."/>
        </authorList>
    </citation>
    <scope>NUCLEOTIDE SEQUENCE [LARGE SCALE GENOMIC DNA]</scope>
    <source>
        <strain evidence="6">DSM 8271 / FlGlyR</strain>
    </source>
</reference>
<name>F0SWH1_SYNGF</name>
<dbReference type="SUPFAM" id="SSF55729">
    <property type="entry name" value="Acyl-CoA N-acyltransferases (Nat)"/>
    <property type="match status" value="1"/>
</dbReference>
<dbReference type="eggNOG" id="COG0454">
    <property type="taxonomic scope" value="Bacteria"/>
</dbReference>
<dbReference type="PANTHER" id="PTHR10545:SF29">
    <property type="entry name" value="GH14572P-RELATED"/>
    <property type="match status" value="1"/>
</dbReference>
<dbReference type="GO" id="GO:0008080">
    <property type="term" value="F:N-acetyltransferase activity"/>
    <property type="evidence" value="ECO:0007669"/>
    <property type="project" value="UniProtKB-ARBA"/>
</dbReference>
<dbReference type="CDD" id="cd04301">
    <property type="entry name" value="NAT_SF"/>
    <property type="match status" value="1"/>
</dbReference>
<dbReference type="KEGG" id="sgy:Sgly_1435"/>
<protein>
    <submittedName>
        <fullName evidence="5">GCN5-related N-acetyltransferase</fullName>
    </submittedName>
</protein>
<evidence type="ECO:0000313" key="5">
    <source>
        <dbReference type="EMBL" id="ADY55737.1"/>
    </source>
</evidence>
<dbReference type="InterPro" id="IPR051016">
    <property type="entry name" value="Diverse_Substrate_AcTransf"/>
</dbReference>
<evidence type="ECO:0000256" key="2">
    <source>
        <dbReference type="ARBA" id="ARBA00022679"/>
    </source>
</evidence>
<dbReference type="OrthoDB" id="9792929at2"/>
<feature type="domain" description="N-acetyltransferase" evidence="4">
    <location>
        <begin position="19"/>
        <end position="166"/>
    </location>
</feature>
<dbReference type="Gene3D" id="3.40.630.30">
    <property type="match status" value="1"/>
</dbReference>
<dbReference type="InterPro" id="IPR000182">
    <property type="entry name" value="GNAT_dom"/>
</dbReference>
<dbReference type="STRING" id="645991.Sgly_1435"/>
<dbReference type="AlphaFoldDB" id="F0SWH1"/>
<evidence type="ECO:0000256" key="1">
    <source>
        <dbReference type="ARBA" id="ARBA00008694"/>
    </source>
</evidence>
<keyword evidence="2" id="KW-0808">Transferase</keyword>
<evidence type="ECO:0000313" key="6">
    <source>
        <dbReference type="Proteomes" id="UP000007488"/>
    </source>
</evidence>
<organism evidence="5 6">
    <name type="scientific">Syntrophobotulus glycolicus (strain DSM 8271 / FlGlyR)</name>
    <dbReference type="NCBI Taxonomy" id="645991"/>
    <lineage>
        <taxon>Bacteria</taxon>
        <taxon>Bacillati</taxon>
        <taxon>Bacillota</taxon>
        <taxon>Clostridia</taxon>
        <taxon>Eubacteriales</taxon>
        <taxon>Desulfitobacteriaceae</taxon>
        <taxon>Syntrophobotulus</taxon>
    </lineage>
</organism>
<keyword evidence="3" id="KW-0012">Acyltransferase</keyword>
<reference evidence="6" key="2">
    <citation type="submission" date="2011-02" db="EMBL/GenBank/DDBJ databases">
        <title>The complete genome of Syntrophobotulus glycolicus DSM 8271.</title>
        <authorList>
            <person name="Lucas S."/>
            <person name="Copeland A."/>
            <person name="Lapidus A."/>
            <person name="Bruce D."/>
            <person name="Goodwin L."/>
            <person name="Pitluck S."/>
            <person name="Kyrpides N."/>
            <person name="Mavromatis K."/>
            <person name="Pagani I."/>
            <person name="Ivanova N."/>
            <person name="Mikhailova N."/>
            <person name="Chertkov O."/>
            <person name="Held B."/>
            <person name="Detter J.C."/>
            <person name="Tapia R."/>
            <person name="Han C."/>
            <person name="Land M."/>
            <person name="Hauser L."/>
            <person name="Markowitz V."/>
            <person name="Cheng J.-F."/>
            <person name="Hugenholtz P."/>
            <person name="Woyke T."/>
            <person name="Wu D."/>
            <person name="Spring S."/>
            <person name="Schroeder M."/>
            <person name="Brambilla E."/>
            <person name="Klenk H.-P."/>
            <person name="Eisen J.A."/>
        </authorList>
    </citation>
    <scope>NUCLEOTIDE SEQUENCE [LARGE SCALE GENOMIC DNA]</scope>
    <source>
        <strain evidence="6">DSM 8271 / FlGlyR</strain>
    </source>
</reference>
<dbReference type="RefSeq" id="WP_013624607.1">
    <property type="nucleotide sequence ID" value="NC_015172.1"/>
</dbReference>
<dbReference type="HOGENOM" id="CLU_013985_41_3_9"/>
<dbReference type="InterPro" id="IPR016181">
    <property type="entry name" value="Acyl_CoA_acyltransferase"/>
</dbReference>
<comment type="similarity">
    <text evidence="1">Belongs to the acetyltransferase family.</text>
</comment>
<proteinExistence type="inferred from homology"/>
<evidence type="ECO:0000256" key="3">
    <source>
        <dbReference type="ARBA" id="ARBA00023315"/>
    </source>
</evidence>
<evidence type="ECO:0000259" key="4">
    <source>
        <dbReference type="PROSITE" id="PS51186"/>
    </source>
</evidence>
<dbReference type="PANTHER" id="PTHR10545">
    <property type="entry name" value="DIAMINE N-ACETYLTRANSFERASE"/>
    <property type="match status" value="1"/>
</dbReference>
<dbReference type="Pfam" id="PF00583">
    <property type="entry name" value="Acetyltransf_1"/>
    <property type="match status" value="1"/>
</dbReference>
<dbReference type="FunFam" id="3.40.630.30:FF:000064">
    <property type="entry name" value="GNAT family acetyltransferase"/>
    <property type="match status" value="1"/>
</dbReference>
<keyword evidence="6" id="KW-1185">Reference proteome</keyword>